<sequence length="751" mass="81706">MRKLTLLIFVAVLFPLRLMAEPIVVRSGEHNTFTRLVMQLPTDVEWSIAQAEKNPILKLENYDGGFDLSVAFEIIPRTRLQALVAKASQLELQLACNCVVDAFLEQNSFLVIDITNSDRPVLEDVVDAGSETEAISIPASGFSYGELLWSQSDQQIAQSSESVVQDGSSEAGIVTDEQSLSMESELVSETQERLLAAFSSAASRGILTPKPDVSISNPPRNAETPPAEIFDSSEQIPIIATPLAGNMRISNSSDIPESGLERDTVASSPVCMDPAVVDVASWGHEEDMGKQIGTSVLGLYDPSGRLMPEKVLAHARLQLYFGLGQEAKQTLEMAPSLKAQYPELLDIASVLEFGHAQNPRSLHRFADCDSDLALWALLAASEIPPDQTVNALAALRGLDKLPSHLKSFLAQKVSERLAARGDVANASIALRSYQRLTDGDDEPRLVHAELADLRNEAAQAEAVINDIVNSETSETAEAIIELIDRQVAAQTPVEADVALLAETYALELRNSEKGPVMLRAFVLAAASSGQYTKAFETLDTQNSALDVQTRTELTSFAFTELADGATDIDFLEAYFDLFSGKKDDLNQKAIVATAQRLFDLGFHTEAASVLLNRPIEPLSPDARLLKSRLALLENDYQQSYDLISDLNGTDAALIKGQAMQGLGKPEIAAQYFSVAEAETDARDSAWLSDDWNNLLTEDDMVFGQLRAIVNEPTDRIPQNNEMINNSNQAIASSANARLTLEGLLTELEVQN</sequence>
<dbReference type="eggNOG" id="COG3118">
    <property type="taxonomic scope" value="Bacteria"/>
</dbReference>
<dbReference type="Proteomes" id="UP000007029">
    <property type="component" value="Chromosome"/>
</dbReference>
<dbReference type="KEGG" id="rde:RD1_0274"/>
<evidence type="ECO:0000313" key="2">
    <source>
        <dbReference type="Proteomes" id="UP000007029"/>
    </source>
</evidence>
<reference evidence="1 2" key="1">
    <citation type="journal article" date="2007" name="J. Bacteriol.">
        <title>The complete genome sequence of Roseobacter denitrificans reveals a mixotrophic rather than photosynthetic metabolism.</title>
        <authorList>
            <person name="Swingley W.D."/>
            <person name="Sadekar S."/>
            <person name="Mastrian S.D."/>
            <person name="Matthies H.J."/>
            <person name="Hao J."/>
            <person name="Ramos H."/>
            <person name="Acharya C.R."/>
            <person name="Conrad A.L."/>
            <person name="Taylor H.L."/>
            <person name="Dejesa L.C."/>
            <person name="Shah M.K."/>
            <person name="O'huallachain M.E."/>
            <person name="Lince M.T."/>
            <person name="Blankenship R.E."/>
            <person name="Beatty J.T."/>
            <person name="Touchman J.W."/>
        </authorList>
    </citation>
    <scope>NUCLEOTIDE SEQUENCE [LARGE SCALE GENOMIC DNA]</scope>
    <source>
        <strain evidence="2">ATCC 33942 / OCh 114</strain>
    </source>
</reference>
<keyword evidence="2" id="KW-1185">Reference proteome</keyword>
<dbReference type="HOGENOM" id="CLU_022071_0_0_5"/>
<evidence type="ECO:0000313" key="1">
    <source>
        <dbReference type="EMBL" id="ABG29999.1"/>
    </source>
</evidence>
<gene>
    <name evidence="1" type="ordered locus">RD1_0274</name>
</gene>
<dbReference type="AlphaFoldDB" id="Q16DE4"/>
<dbReference type="OrthoDB" id="7847197at2"/>
<name>Q16DE4_ROSDO</name>
<proteinExistence type="predicted"/>
<accession>Q16DE4</accession>
<dbReference type="EMBL" id="CP000362">
    <property type="protein sequence ID" value="ABG29999.1"/>
    <property type="molecule type" value="Genomic_DNA"/>
</dbReference>
<protein>
    <submittedName>
        <fullName evidence="1">Uncharacterized protein</fullName>
    </submittedName>
</protein>
<dbReference type="STRING" id="375451.RD1_0274"/>
<dbReference type="RefSeq" id="WP_011566621.1">
    <property type="nucleotide sequence ID" value="NC_008209.1"/>
</dbReference>
<organism evidence="1 2">
    <name type="scientific">Roseobacter denitrificans (strain ATCC 33942 / OCh 114)</name>
    <name type="common">Erythrobacter sp. (strain OCh 114)</name>
    <name type="synonym">Roseobacter denitrificans</name>
    <dbReference type="NCBI Taxonomy" id="375451"/>
    <lineage>
        <taxon>Bacteria</taxon>
        <taxon>Pseudomonadati</taxon>
        <taxon>Pseudomonadota</taxon>
        <taxon>Alphaproteobacteria</taxon>
        <taxon>Rhodobacterales</taxon>
        <taxon>Roseobacteraceae</taxon>
        <taxon>Roseobacter</taxon>
    </lineage>
</organism>